<evidence type="ECO:0000256" key="4">
    <source>
        <dbReference type="SAM" id="MobiDB-lite"/>
    </source>
</evidence>
<feature type="domain" description="RRM" evidence="5">
    <location>
        <begin position="55"/>
        <end position="130"/>
    </location>
</feature>
<sequence length="619" mass="68727">MSALRVLVATASRASLRPRPVSNLNACLRRPLSTTTPRRLQLPVIEKQSQSPPSKYLYIGNLPYEATEAEVRNALSPYGSIDSLRLVINPDGSSRGFGYVLFNRLDSAVAAFNAEIKLVNRLMRVDYTTQRPAVNPGMGLVRPPSPPSATLYVGNMPFGTDEAEIREKFAPFGSIRSVRLGLDPSGSFRGYCHVDYEREEDAIAAFESFAEEPLYMLDRNVKIDYAAARVLARGSPSSSLYFFDFRGDGLALRRALRAFERDILRTYFLRNRVTGELTSTGFVEFRTIEAATAALEKYNGTTTQFGPINLDPTRLRAERKQATAPRAAPKHKEVAAAGIEGLEECPFCEFKCVIENEQEKLFVCRAEECAAITWVNLYKSRACDSEDFSCRQCKELDHLPKSCKEVAEDKKAEGRHHIEEAMTAALMRNCPRCKKAFIKEMGCNKMICPECQAMSCYVCRELITGYEHFATQPGQPVTASTSRAGRCPLWDSQTGVEGRHADEVKAAAERAREEYKRANPDAQDEDLKVDLPARPPPLPAPVPAAVGHGFGGIPIPNINMLPPIQFPNLAFNRNAIWAAVPPIPQQLFVPPPPIPMYAPPAAPVRPAAPRRRRAPRRAR</sequence>
<evidence type="ECO:0000256" key="1">
    <source>
        <dbReference type="ARBA" id="ARBA00022737"/>
    </source>
</evidence>
<dbReference type="AlphaFoldDB" id="A0A8H6WSI4"/>
<dbReference type="InterPro" id="IPR047545">
    <property type="entry name" value="BRcat_RBR_RNF216"/>
</dbReference>
<dbReference type="Pfam" id="PF00076">
    <property type="entry name" value="RRM_1"/>
    <property type="match status" value="3"/>
</dbReference>
<accession>A0A8H6WSI4</accession>
<dbReference type="EMBL" id="JACAZE010000001">
    <property type="protein sequence ID" value="KAF7323064.1"/>
    <property type="molecule type" value="Genomic_DNA"/>
</dbReference>
<dbReference type="PANTHER" id="PTHR23236">
    <property type="entry name" value="EUKARYOTIC TRANSLATION INITIATION FACTOR 4B/4H"/>
    <property type="match status" value="1"/>
</dbReference>
<protein>
    <recommendedName>
        <fullName evidence="5">RRM domain-containing protein</fullName>
    </recommendedName>
</protein>
<feature type="domain" description="RRM" evidence="5">
    <location>
        <begin position="149"/>
        <end position="228"/>
    </location>
</feature>
<dbReference type="InterPro" id="IPR000504">
    <property type="entry name" value="RRM_dom"/>
</dbReference>
<organism evidence="6 7">
    <name type="scientific">Mycena chlorophos</name>
    <name type="common">Agaric fungus</name>
    <name type="synonym">Agaricus chlorophos</name>
    <dbReference type="NCBI Taxonomy" id="658473"/>
    <lineage>
        <taxon>Eukaryota</taxon>
        <taxon>Fungi</taxon>
        <taxon>Dikarya</taxon>
        <taxon>Basidiomycota</taxon>
        <taxon>Agaricomycotina</taxon>
        <taxon>Agaricomycetes</taxon>
        <taxon>Agaricomycetidae</taxon>
        <taxon>Agaricales</taxon>
        <taxon>Marasmiineae</taxon>
        <taxon>Mycenaceae</taxon>
        <taxon>Mycena</taxon>
    </lineage>
</organism>
<dbReference type="InterPro" id="IPR012677">
    <property type="entry name" value="Nucleotide-bd_a/b_plait_sf"/>
</dbReference>
<evidence type="ECO:0000256" key="3">
    <source>
        <dbReference type="PROSITE-ProRule" id="PRU00176"/>
    </source>
</evidence>
<dbReference type="PANTHER" id="PTHR23236:SF119">
    <property type="entry name" value="NUCLEAR RNA-BINDING PROTEIN SART-3"/>
    <property type="match status" value="1"/>
</dbReference>
<keyword evidence="7" id="KW-1185">Reference proteome</keyword>
<keyword evidence="1" id="KW-0677">Repeat</keyword>
<evidence type="ECO:0000313" key="6">
    <source>
        <dbReference type="EMBL" id="KAF7323064.1"/>
    </source>
</evidence>
<dbReference type="CDD" id="cd20353">
    <property type="entry name" value="Rcat_RBR_RNF216"/>
    <property type="match status" value="1"/>
</dbReference>
<dbReference type="CDD" id="cd00590">
    <property type="entry name" value="RRM_SF"/>
    <property type="match status" value="2"/>
</dbReference>
<gene>
    <name evidence="6" type="ORF">HMN09_00086400</name>
</gene>
<evidence type="ECO:0000259" key="5">
    <source>
        <dbReference type="PROSITE" id="PS50102"/>
    </source>
</evidence>
<reference evidence="6" key="1">
    <citation type="submission" date="2020-05" db="EMBL/GenBank/DDBJ databases">
        <title>Mycena genomes resolve the evolution of fungal bioluminescence.</title>
        <authorList>
            <person name="Tsai I.J."/>
        </authorList>
    </citation>
    <scope>NUCLEOTIDE SEQUENCE</scope>
    <source>
        <strain evidence="6">110903Hualien_Pintung</strain>
    </source>
</reference>
<dbReference type="OrthoDB" id="10009520at2759"/>
<dbReference type="Gene3D" id="3.30.70.330">
    <property type="match status" value="3"/>
</dbReference>
<dbReference type="Pfam" id="PF26200">
    <property type="entry name" value="Rcat_RNF216"/>
    <property type="match status" value="1"/>
</dbReference>
<comment type="caution">
    <text evidence="6">The sequence shown here is derived from an EMBL/GenBank/DDBJ whole genome shotgun (WGS) entry which is preliminary data.</text>
</comment>
<keyword evidence="2 3" id="KW-0694">RNA-binding</keyword>
<evidence type="ECO:0000313" key="7">
    <source>
        <dbReference type="Proteomes" id="UP000613580"/>
    </source>
</evidence>
<dbReference type="SUPFAM" id="SSF54928">
    <property type="entry name" value="RNA-binding domain, RBD"/>
    <property type="match status" value="3"/>
</dbReference>
<dbReference type="PROSITE" id="PS50102">
    <property type="entry name" value="RRM"/>
    <property type="match status" value="2"/>
</dbReference>
<feature type="compositionally biased region" description="Basic residues" evidence="4">
    <location>
        <begin position="608"/>
        <end position="619"/>
    </location>
</feature>
<dbReference type="SMART" id="SM00360">
    <property type="entry name" value="RRM"/>
    <property type="match status" value="3"/>
</dbReference>
<name>A0A8H6WSI4_MYCCL</name>
<dbReference type="Gene3D" id="1.20.120.1750">
    <property type="match status" value="1"/>
</dbReference>
<dbReference type="GO" id="GO:0003723">
    <property type="term" value="F:RNA binding"/>
    <property type="evidence" value="ECO:0007669"/>
    <property type="project" value="UniProtKB-UniRule"/>
</dbReference>
<evidence type="ECO:0000256" key="2">
    <source>
        <dbReference type="ARBA" id="ARBA00022884"/>
    </source>
</evidence>
<proteinExistence type="predicted"/>
<dbReference type="SUPFAM" id="SSF57850">
    <property type="entry name" value="RING/U-box"/>
    <property type="match status" value="1"/>
</dbReference>
<dbReference type="InterPro" id="IPR047546">
    <property type="entry name" value="Rcat_RBR_RNF216"/>
</dbReference>
<dbReference type="InterPro" id="IPR035979">
    <property type="entry name" value="RBD_domain_sf"/>
</dbReference>
<dbReference type="Proteomes" id="UP000613580">
    <property type="component" value="Unassembled WGS sequence"/>
</dbReference>
<feature type="region of interest" description="Disordered" evidence="4">
    <location>
        <begin position="596"/>
        <end position="619"/>
    </location>
</feature>
<dbReference type="CDD" id="cd20339">
    <property type="entry name" value="BRcat_RBR_RNF216"/>
    <property type="match status" value="1"/>
</dbReference>